<gene>
    <name evidence="4" type="ORF">SAMN04487996_106163</name>
</gene>
<reference evidence="5" key="1">
    <citation type="submission" date="2016-10" db="EMBL/GenBank/DDBJ databases">
        <authorList>
            <person name="Varghese N."/>
            <person name="Submissions S."/>
        </authorList>
    </citation>
    <scope>NUCLEOTIDE SEQUENCE [LARGE SCALE GENOMIC DNA]</scope>
    <source>
        <strain evidence="5">DSM 25329</strain>
    </source>
</reference>
<keyword evidence="2" id="KW-0732">Signal</keyword>
<dbReference type="AlphaFoldDB" id="A0A1G7ETC4"/>
<dbReference type="EMBL" id="FNAN01000006">
    <property type="protein sequence ID" value="SDE66940.1"/>
    <property type="molecule type" value="Genomic_DNA"/>
</dbReference>
<dbReference type="GO" id="GO:1990351">
    <property type="term" value="C:transporter complex"/>
    <property type="evidence" value="ECO:0007669"/>
    <property type="project" value="TreeGrafter"/>
</dbReference>
<evidence type="ECO:0000259" key="3">
    <source>
        <dbReference type="Pfam" id="PF19838"/>
    </source>
</evidence>
<dbReference type="Proteomes" id="UP000198748">
    <property type="component" value="Unassembled WGS sequence"/>
</dbReference>
<feature type="chain" id="PRO_5011528904" description="LPS-assembly protein LptD central domain-containing protein" evidence="2">
    <location>
        <begin position="28"/>
        <end position="974"/>
    </location>
</feature>
<protein>
    <recommendedName>
        <fullName evidence="3">LPS-assembly protein LptD central domain-containing protein</fullName>
    </recommendedName>
</protein>
<feature type="region of interest" description="Disordered" evidence="1">
    <location>
        <begin position="813"/>
        <end position="839"/>
    </location>
</feature>
<evidence type="ECO:0000256" key="2">
    <source>
        <dbReference type="SAM" id="SignalP"/>
    </source>
</evidence>
<sequence length="974" mass="107366">MLELKRKAIIISSVVAAFLLFSTVACVQQRSKGSGKNQGKLKSSTSAKQSADSLLTVQKQAGADTSGTGKSGASVPRGGVNADSTLTGNVLAADSTAADSLKNPDDLENAVEYTAEDSTIMDAVLKQVHLYGNAEVNYGTINLKASYIRLNWVTNEVYAIGTYDSTAKKMAGEPIFQDGPETYNTKEIRYNFKSKKALIQGIVTQEGDGNIRGEKVKKDTEGNFYIRHSIYTTCNLTHPHYFINAPKIKMVNKKQVISGPFNLVISDVPLPIGLPFGFFPFPKKKENGTSGVIFPTYGEEPNGRGFYLRDGGYYFAISEYVNAIITGQIYSNTSWGLRLTSSYIKRYQYSGNFSLAFNRNKSSDEIQRRIGSGITNDFSIVWSHAPKPRGNSQFSANVNVSSNTYNQQQEININKYTSNVASSSVQYNRTFGQYMRAAGSLRVNQNFGQIDPNQNGKRTGGKTNVSTDFSFGVNQIAPFALKGGRGRWYESFRLGLDFNGNYALANALTAIDTSYNSLGFVVTDAKIDTSRLNKTKVVAFNLNNLPDMLKDAQFTGRYSLPISLPNFKVLRFVNITPSMSLSGEVFTKQYKYTKTGRDSIRIDTLRKVGTEYSYNFGAGMNTRFYGTFFFGGKRLEAIRHTVIPSVSFTYTPDFTGESFGFYERIQVEDRKGNVRDLSLSRFRGVGSGIANGRASSVISFSLNNSFEMKLKTKSDTAAQQFEKVSLLDNLSLGGSYNLLADSLNLSNITVNANARIGRNLNLNFNMNLDPYTYVANPNIVGNQMGTKVNKYAITSGQGLANLQSLGFTLGTNFSPKNSSSNTNTPNKQPTTDPNDPNAAAKEEAKEYIAQNPDLYVDFNIPWNVSLNYNFGLTKPGLSKAQIIQAVQATGDLSLSKNLKVTVSTGFDFVAFQPTITQIGLMRDLHCWDMSFNWTPFAGSAARASNYSFTLKVKSAILQDLKVTRRRSFYDRAAY</sequence>
<feature type="signal peptide" evidence="2">
    <location>
        <begin position="1"/>
        <end position="27"/>
    </location>
</feature>
<dbReference type="PANTHER" id="PTHR30189">
    <property type="entry name" value="LPS-ASSEMBLY PROTEIN"/>
    <property type="match status" value="1"/>
</dbReference>
<dbReference type="PANTHER" id="PTHR30189:SF1">
    <property type="entry name" value="LPS-ASSEMBLY PROTEIN LPTD"/>
    <property type="match status" value="1"/>
</dbReference>
<keyword evidence="5" id="KW-1185">Reference proteome</keyword>
<feature type="domain" description="LPS-assembly protein LptD central" evidence="3">
    <location>
        <begin position="256"/>
        <end position="771"/>
    </location>
</feature>
<proteinExistence type="predicted"/>
<dbReference type="Pfam" id="PF19838">
    <property type="entry name" value="LptD_2"/>
    <property type="match status" value="1"/>
</dbReference>
<accession>A0A1G7ETC4</accession>
<dbReference type="OrthoDB" id="9802320at2"/>
<evidence type="ECO:0000313" key="4">
    <source>
        <dbReference type="EMBL" id="SDE66940.1"/>
    </source>
</evidence>
<dbReference type="STRING" id="659014.SAMN04487996_106163"/>
<feature type="region of interest" description="Disordered" evidence="1">
    <location>
        <begin position="60"/>
        <end position="79"/>
    </location>
</feature>
<name>A0A1G7ETC4_9BACT</name>
<dbReference type="InterPro" id="IPR050218">
    <property type="entry name" value="LptD"/>
</dbReference>
<dbReference type="PROSITE" id="PS51257">
    <property type="entry name" value="PROKAR_LIPOPROTEIN"/>
    <property type="match status" value="1"/>
</dbReference>
<dbReference type="GO" id="GO:0009279">
    <property type="term" value="C:cell outer membrane"/>
    <property type="evidence" value="ECO:0007669"/>
    <property type="project" value="TreeGrafter"/>
</dbReference>
<dbReference type="InterPro" id="IPR045659">
    <property type="entry name" value="LptD_2"/>
</dbReference>
<organism evidence="4 5">
    <name type="scientific">Dyadobacter soli</name>
    <dbReference type="NCBI Taxonomy" id="659014"/>
    <lineage>
        <taxon>Bacteria</taxon>
        <taxon>Pseudomonadati</taxon>
        <taxon>Bacteroidota</taxon>
        <taxon>Cytophagia</taxon>
        <taxon>Cytophagales</taxon>
        <taxon>Spirosomataceae</taxon>
        <taxon>Dyadobacter</taxon>
    </lineage>
</organism>
<evidence type="ECO:0000313" key="5">
    <source>
        <dbReference type="Proteomes" id="UP000198748"/>
    </source>
</evidence>
<evidence type="ECO:0000256" key="1">
    <source>
        <dbReference type="SAM" id="MobiDB-lite"/>
    </source>
</evidence>